<protein>
    <submittedName>
        <fullName evidence="2">DNA-binding transcriptional activator of the SARP family</fullName>
    </submittedName>
</protein>
<dbReference type="InterPro" id="IPR036388">
    <property type="entry name" value="WH-like_DNA-bd_sf"/>
</dbReference>
<evidence type="ECO:0000259" key="1">
    <source>
        <dbReference type="Pfam" id="PF03704"/>
    </source>
</evidence>
<proteinExistence type="predicted"/>
<sequence length="397" mass="46602">MREKILQVKTFGSFSMIYDGKFLFGRKVGETQFASMMQMLIHERKKGVSRDRLEQELFGEREVENVHHALQSVIYNAKKRLEKAGLPDVNYIEIRNGVVYWNDEIKVQEDATEFDQIYNRIKHEKNPDKKIKDLEKIFEIYTGEFLVKRQSVIWVAIEARRYEDMFRECVEEAAGLYREKQNYTQLEHLGVYASNIEPFSDWEALTMEAMVALGRYEEATDLYAETAERYFEERGLKPSKRLLDSMNQLGNQVMHSYDVLDNIQHNLEEKGIPKGAYLCSYPTFRGIYHHLVRMLERSGQSIYLMLCTIVDSKGRPMKEGAMLEGLAKRLEESICTSIRNSDVVNHYSKGQYLVLLINTTREDCAVIQKRINYKFLTDRQRTGVRYYVNSVVYEKDL</sequence>
<evidence type="ECO:0000313" key="3">
    <source>
        <dbReference type="Proteomes" id="UP000095485"/>
    </source>
</evidence>
<dbReference type="SUPFAM" id="SSF48452">
    <property type="entry name" value="TPR-like"/>
    <property type="match status" value="1"/>
</dbReference>
<evidence type="ECO:0000313" key="2">
    <source>
        <dbReference type="EMBL" id="CUQ21424.1"/>
    </source>
</evidence>
<dbReference type="GO" id="GO:0006355">
    <property type="term" value="P:regulation of DNA-templated transcription"/>
    <property type="evidence" value="ECO:0007669"/>
    <property type="project" value="InterPro"/>
</dbReference>
<dbReference type="PANTHER" id="PTHR35807">
    <property type="entry name" value="TRANSCRIPTIONAL REGULATOR REDD-RELATED"/>
    <property type="match status" value="1"/>
</dbReference>
<dbReference type="InterPro" id="IPR016032">
    <property type="entry name" value="Sig_transdc_resp-reg_C-effctor"/>
</dbReference>
<dbReference type="Gene3D" id="1.25.40.10">
    <property type="entry name" value="Tetratricopeptide repeat domain"/>
    <property type="match status" value="1"/>
</dbReference>
<dbReference type="Pfam" id="PF03704">
    <property type="entry name" value="BTAD"/>
    <property type="match status" value="1"/>
</dbReference>
<name>A0A174UFJ6_9FIRM</name>
<dbReference type="InterPro" id="IPR051677">
    <property type="entry name" value="AfsR-DnrI-RedD_regulator"/>
</dbReference>
<dbReference type="Gene3D" id="1.10.10.10">
    <property type="entry name" value="Winged helix-like DNA-binding domain superfamily/Winged helix DNA-binding domain"/>
    <property type="match status" value="1"/>
</dbReference>
<feature type="domain" description="Bacterial transcriptional activator" evidence="1">
    <location>
        <begin position="113"/>
        <end position="244"/>
    </location>
</feature>
<dbReference type="GeneID" id="96230434"/>
<gene>
    <name evidence="2" type="ORF">ERS852526_03162</name>
</gene>
<dbReference type="SUPFAM" id="SSF46894">
    <property type="entry name" value="C-terminal effector domain of the bipartite response regulators"/>
    <property type="match status" value="1"/>
</dbReference>
<dbReference type="Proteomes" id="UP000095485">
    <property type="component" value="Unassembled WGS sequence"/>
</dbReference>
<dbReference type="InterPro" id="IPR011990">
    <property type="entry name" value="TPR-like_helical_dom_sf"/>
</dbReference>
<dbReference type="RefSeq" id="WP_055284826.1">
    <property type="nucleotide sequence ID" value="NZ_CZAY01000032.1"/>
</dbReference>
<organism evidence="2 3">
    <name type="scientific">Dorea longicatena</name>
    <dbReference type="NCBI Taxonomy" id="88431"/>
    <lineage>
        <taxon>Bacteria</taxon>
        <taxon>Bacillati</taxon>
        <taxon>Bacillota</taxon>
        <taxon>Clostridia</taxon>
        <taxon>Lachnospirales</taxon>
        <taxon>Lachnospiraceae</taxon>
        <taxon>Dorea</taxon>
    </lineage>
</organism>
<keyword evidence="2" id="KW-0238">DNA-binding</keyword>
<accession>A0A174UFJ6</accession>
<dbReference type="InterPro" id="IPR005158">
    <property type="entry name" value="BTAD"/>
</dbReference>
<dbReference type="GO" id="GO:0003677">
    <property type="term" value="F:DNA binding"/>
    <property type="evidence" value="ECO:0007669"/>
    <property type="project" value="UniProtKB-KW"/>
</dbReference>
<dbReference type="EMBL" id="CZAY01000032">
    <property type="protein sequence ID" value="CUQ21424.1"/>
    <property type="molecule type" value="Genomic_DNA"/>
</dbReference>
<reference evidence="2 3" key="1">
    <citation type="submission" date="2015-09" db="EMBL/GenBank/DDBJ databases">
        <authorList>
            <consortium name="Pathogen Informatics"/>
        </authorList>
    </citation>
    <scope>NUCLEOTIDE SEQUENCE [LARGE SCALE GENOMIC DNA]</scope>
    <source>
        <strain evidence="2 3">2789STDY5834914</strain>
    </source>
</reference>
<dbReference type="OrthoDB" id="142950at2"/>
<dbReference type="AlphaFoldDB" id="A0A174UFJ6"/>
<dbReference type="PANTHER" id="PTHR35807:SF2">
    <property type="entry name" value="TRANSCRIPTIONAL ACTIVATOR DOMAIN"/>
    <property type="match status" value="1"/>
</dbReference>